<organism evidence="2 3">
    <name type="scientific">Natronolimnobius baerhuensis</name>
    <dbReference type="NCBI Taxonomy" id="253108"/>
    <lineage>
        <taxon>Archaea</taxon>
        <taxon>Methanobacteriati</taxon>
        <taxon>Methanobacteriota</taxon>
        <taxon>Stenosarchaea group</taxon>
        <taxon>Halobacteria</taxon>
        <taxon>Halobacteriales</taxon>
        <taxon>Natrialbaceae</taxon>
        <taxon>Natronolimnobius</taxon>
    </lineage>
</organism>
<reference evidence="2 3" key="1">
    <citation type="submission" date="2017-02" db="EMBL/GenBank/DDBJ databases">
        <title>Natronthermophilus aegyptiacus gen. nov.,sp. nov., an aerobic, extremely halophilic alkalithermophilic archaeon isolated from the athalassohaline Wadi An Natrun, Egypt.</title>
        <authorList>
            <person name="Zhao B."/>
        </authorList>
    </citation>
    <scope>NUCLEOTIDE SEQUENCE [LARGE SCALE GENOMIC DNA]</scope>
    <source>
        <strain evidence="2 3">CGMCC 1.3597</strain>
    </source>
</reference>
<comment type="caution">
    <text evidence="2">The sequence shown here is derived from an EMBL/GenBank/DDBJ whole genome shotgun (WGS) entry which is preliminary data.</text>
</comment>
<feature type="compositionally biased region" description="Low complexity" evidence="1">
    <location>
        <begin position="1"/>
        <end position="22"/>
    </location>
</feature>
<accession>A0A202E3Y7</accession>
<protein>
    <recommendedName>
        <fullName evidence="4">Small CPxCG-related zinc finger protein</fullName>
    </recommendedName>
</protein>
<name>A0A202E3Y7_9EURY</name>
<dbReference type="AlphaFoldDB" id="A0A202E3Y7"/>
<evidence type="ECO:0000313" key="2">
    <source>
        <dbReference type="EMBL" id="OVE83003.1"/>
    </source>
</evidence>
<dbReference type="Proteomes" id="UP000196084">
    <property type="component" value="Unassembled WGS sequence"/>
</dbReference>
<gene>
    <name evidence="2" type="ORF">B2G88_18460</name>
</gene>
<feature type="region of interest" description="Disordered" evidence="1">
    <location>
        <begin position="1"/>
        <end position="33"/>
    </location>
</feature>
<evidence type="ECO:0000256" key="1">
    <source>
        <dbReference type="SAM" id="MobiDB-lite"/>
    </source>
</evidence>
<keyword evidence="3" id="KW-1185">Reference proteome</keyword>
<dbReference type="EMBL" id="MWPH01000005">
    <property type="protein sequence ID" value="OVE83003.1"/>
    <property type="molecule type" value="Genomic_DNA"/>
</dbReference>
<sequence length="59" mass="6183">MTDCSSDSSETQTDDSSSSSQTNCPRCGSPVTMEVVTGPTEARVSPCGCRVAPGFLERH</sequence>
<evidence type="ECO:0008006" key="4">
    <source>
        <dbReference type="Google" id="ProtNLM"/>
    </source>
</evidence>
<evidence type="ECO:0000313" key="3">
    <source>
        <dbReference type="Proteomes" id="UP000196084"/>
    </source>
</evidence>
<proteinExistence type="predicted"/>